<dbReference type="SMART" id="SM01057">
    <property type="entry name" value="Carb_anhydrase"/>
    <property type="match status" value="1"/>
</dbReference>
<keyword evidence="4" id="KW-0862">Zinc</keyword>
<name>A0A8X6XCW8_9ARAC</name>
<evidence type="ECO:0000256" key="5">
    <source>
        <dbReference type="ARBA" id="ARBA00023239"/>
    </source>
</evidence>
<dbReference type="GO" id="GO:0004089">
    <property type="term" value="F:carbonate dehydratase activity"/>
    <property type="evidence" value="ECO:0007669"/>
    <property type="project" value="UniProtKB-EC"/>
</dbReference>
<accession>A0A8X6XCW8</accession>
<evidence type="ECO:0000313" key="9">
    <source>
        <dbReference type="Proteomes" id="UP000886998"/>
    </source>
</evidence>
<reference evidence="8" key="1">
    <citation type="submission" date="2020-08" db="EMBL/GenBank/DDBJ databases">
        <title>Multicomponent nature underlies the extraordinary mechanical properties of spider dragline silk.</title>
        <authorList>
            <person name="Kono N."/>
            <person name="Nakamura H."/>
            <person name="Mori M."/>
            <person name="Yoshida Y."/>
            <person name="Ohtoshi R."/>
            <person name="Malay A.D."/>
            <person name="Moran D.A.P."/>
            <person name="Tomita M."/>
            <person name="Numata K."/>
            <person name="Arakawa K."/>
        </authorList>
    </citation>
    <scope>NUCLEOTIDE SEQUENCE</scope>
</reference>
<evidence type="ECO:0000259" key="7">
    <source>
        <dbReference type="PROSITE" id="PS51144"/>
    </source>
</evidence>
<dbReference type="InterPro" id="IPR001148">
    <property type="entry name" value="CA_dom"/>
</dbReference>
<dbReference type="InterPro" id="IPR023561">
    <property type="entry name" value="Carbonic_anhydrase_a-class"/>
</dbReference>
<protein>
    <recommendedName>
        <fullName evidence="2">carbonic anhydrase</fullName>
        <ecNumber evidence="2">4.2.1.1</ecNumber>
    </recommendedName>
</protein>
<dbReference type="PANTHER" id="PTHR18952">
    <property type="entry name" value="CARBONIC ANHYDRASE"/>
    <property type="match status" value="1"/>
</dbReference>
<sequence>MEKSVPIKLNKDPLKLYNGQNKIYNYDLPVTKATIENNGNTVQITPKDDVERCIEVKYSRYFLTEIHFHWGSKDAPGSEHVLDGMRYDLEAQFVHRDERDETAIVSVLFEKTSSEYNGGFKSVYEVLPQIHFRDYSTELRSPLDLEVLIHHEWTSYYHYMGSLTVPECDEDVSWFILKDINYIQRKHVRIFYLFYN</sequence>
<keyword evidence="3" id="KW-0479">Metal-binding</keyword>
<dbReference type="InterPro" id="IPR036398">
    <property type="entry name" value="CA_dom_sf"/>
</dbReference>
<dbReference type="PROSITE" id="PS51144">
    <property type="entry name" value="ALPHA_CA_2"/>
    <property type="match status" value="1"/>
</dbReference>
<dbReference type="SUPFAM" id="SSF51069">
    <property type="entry name" value="Carbonic anhydrase"/>
    <property type="match status" value="1"/>
</dbReference>
<evidence type="ECO:0000256" key="3">
    <source>
        <dbReference type="ARBA" id="ARBA00022723"/>
    </source>
</evidence>
<proteinExistence type="inferred from homology"/>
<evidence type="ECO:0000313" key="8">
    <source>
        <dbReference type="EMBL" id="GFY50412.1"/>
    </source>
</evidence>
<organism evidence="8 9">
    <name type="scientific">Trichonephila inaurata madagascariensis</name>
    <dbReference type="NCBI Taxonomy" id="2747483"/>
    <lineage>
        <taxon>Eukaryota</taxon>
        <taxon>Metazoa</taxon>
        <taxon>Ecdysozoa</taxon>
        <taxon>Arthropoda</taxon>
        <taxon>Chelicerata</taxon>
        <taxon>Arachnida</taxon>
        <taxon>Araneae</taxon>
        <taxon>Araneomorphae</taxon>
        <taxon>Entelegynae</taxon>
        <taxon>Araneoidea</taxon>
        <taxon>Nephilidae</taxon>
        <taxon>Trichonephila</taxon>
        <taxon>Trichonephila inaurata</taxon>
    </lineage>
</organism>
<evidence type="ECO:0000256" key="6">
    <source>
        <dbReference type="ARBA" id="ARBA00048348"/>
    </source>
</evidence>
<dbReference type="Pfam" id="PF00194">
    <property type="entry name" value="Carb_anhydrase"/>
    <property type="match status" value="1"/>
</dbReference>
<dbReference type="CDD" id="cd00326">
    <property type="entry name" value="alpha_CA"/>
    <property type="match status" value="1"/>
</dbReference>
<evidence type="ECO:0000256" key="2">
    <source>
        <dbReference type="ARBA" id="ARBA00012925"/>
    </source>
</evidence>
<keyword evidence="9" id="KW-1185">Reference proteome</keyword>
<evidence type="ECO:0000256" key="4">
    <source>
        <dbReference type="ARBA" id="ARBA00022833"/>
    </source>
</evidence>
<comment type="similarity">
    <text evidence="1">Belongs to the alpha-carbonic anhydrase family.</text>
</comment>
<dbReference type="PANTHER" id="PTHR18952:SF265">
    <property type="entry name" value="CARBONIC ANHYDRASE"/>
    <property type="match status" value="1"/>
</dbReference>
<dbReference type="Gene3D" id="3.10.200.10">
    <property type="entry name" value="Alpha carbonic anhydrase"/>
    <property type="match status" value="1"/>
</dbReference>
<dbReference type="EMBL" id="BMAV01007464">
    <property type="protein sequence ID" value="GFY50412.1"/>
    <property type="molecule type" value="Genomic_DNA"/>
</dbReference>
<gene>
    <name evidence="8" type="primary">Ca15_5</name>
    <name evidence="8" type="ORF">TNIN_16471</name>
</gene>
<dbReference type="OrthoDB" id="6434620at2759"/>
<comment type="catalytic activity">
    <reaction evidence="6">
        <text>hydrogencarbonate + H(+) = CO2 + H2O</text>
        <dbReference type="Rhea" id="RHEA:10748"/>
        <dbReference type="ChEBI" id="CHEBI:15377"/>
        <dbReference type="ChEBI" id="CHEBI:15378"/>
        <dbReference type="ChEBI" id="CHEBI:16526"/>
        <dbReference type="ChEBI" id="CHEBI:17544"/>
        <dbReference type="EC" id="4.2.1.1"/>
    </reaction>
</comment>
<dbReference type="GO" id="GO:0008270">
    <property type="term" value="F:zinc ion binding"/>
    <property type="evidence" value="ECO:0007669"/>
    <property type="project" value="InterPro"/>
</dbReference>
<comment type="caution">
    <text evidence="8">The sequence shown here is derived from an EMBL/GenBank/DDBJ whole genome shotgun (WGS) entry which is preliminary data.</text>
</comment>
<dbReference type="AlphaFoldDB" id="A0A8X6XCW8"/>
<dbReference type="Proteomes" id="UP000886998">
    <property type="component" value="Unassembled WGS sequence"/>
</dbReference>
<dbReference type="EC" id="4.2.1.1" evidence="2"/>
<evidence type="ECO:0000256" key="1">
    <source>
        <dbReference type="ARBA" id="ARBA00010718"/>
    </source>
</evidence>
<keyword evidence="5" id="KW-0456">Lyase</keyword>
<feature type="domain" description="Alpha-carbonic anhydrase" evidence="7">
    <location>
        <begin position="1"/>
        <end position="196"/>
    </location>
</feature>